<dbReference type="Proteomes" id="UP001159363">
    <property type="component" value="Chromosome 13"/>
</dbReference>
<reference evidence="1 2" key="1">
    <citation type="submission" date="2023-02" db="EMBL/GenBank/DDBJ databases">
        <title>LHISI_Scaffold_Assembly.</title>
        <authorList>
            <person name="Stuart O.P."/>
            <person name="Cleave R."/>
            <person name="Magrath M.J.L."/>
            <person name="Mikheyev A.S."/>
        </authorList>
    </citation>
    <scope>NUCLEOTIDE SEQUENCE [LARGE SCALE GENOMIC DNA]</scope>
    <source>
        <strain evidence="1">Daus_M_001</strain>
        <tissue evidence="1">Leg muscle</tissue>
    </source>
</reference>
<evidence type="ECO:0000313" key="2">
    <source>
        <dbReference type="Proteomes" id="UP001159363"/>
    </source>
</evidence>
<proteinExistence type="predicted"/>
<protein>
    <submittedName>
        <fullName evidence="1">Uncharacterized protein</fullName>
    </submittedName>
</protein>
<gene>
    <name evidence="1" type="ORF">PR048_030033</name>
</gene>
<comment type="caution">
    <text evidence="1">The sequence shown here is derived from an EMBL/GenBank/DDBJ whole genome shotgun (WGS) entry which is preliminary data.</text>
</comment>
<sequence length="115" mass="12793">MTYLHLCKGDSGTVNLTSAKPLHKILDPRFKAKHILSEMDKLETSKISALSGEMERSNAADFTVSSNSSANFNSNQKHAMWSIYAKLLGNASSVHQHMVKCEDELQTYLNKPILP</sequence>
<accession>A0ABQ9G7T6</accession>
<evidence type="ECO:0000313" key="1">
    <source>
        <dbReference type="EMBL" id="KAJ8868505.1"/>
    </source>
</evidence>
<dbReference type="EMBL" id="JARBHB010000014">
    <property type="protein sequence ID" value="KAJ8868505.1"/>
    <property type="molecule type" value="Genomic_DNA"/>
</dbReference>
<keyword evidence="2" id="KW-1185">Reference proteome</keyword>
<organism evidence="1 2">
    <name type="scientific">Dryococelus australis</name>
    <dbReference type="NCBI Taxonomy" id="614101"/>
    <lineage>
        <taxon>Eukaryota</taxon>
        <taxon>Metazoa</taxon>
        <taxon>Ecdysozoa</taxon>
        <taxon>Arthropoda</taxon>
        <taxon>Hexapoda</taxon>
        <taxon>Insecta</taxon>
        <taxon>Pterygota</taxon>
        <taxon>Neoptera</taxon>
        <taxon>Polyneoptera</taxon>
        <taxon>Phasmatodea</taxon>
        <taxon>Verophasmatodea</taxon>
        <taxon>Anareolatae</taxon>
        <taxon>Phasmatidae</taxon>
        <taxon>Eurycanthinae</taxon>
        <taxon>Dryococelus</taxon>
    </lineage>
</organism>
<name>A0ABQ9G7T6_9NEOP</name>